<comment type="similarity">
    <text evidence="1">Belongs to the CGI121/TPRKB family.</text>
</comment>
<dbReference type="AlphaFoldDB" id="A0A897NXZ0"/>
<gene>
    <name evidence="2" type="primary">cgi121</name>
    <name evidence="2" type="ORF">HSEST_2097</name>
</gene>
<dbReference type="GeneID" id="68858731"/>
<dbReference type="InterPro" id="IPR036504">
    <property type="entry name" value="CGI121/TPRKB_sf"/>
</dbReference>
<dbReference type="Pfam" id="PF08617">
    <property type="entry name" value="CGI-121"/>
    <property type="match status" value="1"/>
</dbReference>
<keyword evidence="3" id="KW-1185">Reference proteome</keyword>
<evidence type="ECO:0000313" key="2">
    <source>
        <dbReference type="EMBL" id="QSG15613.1"/>
    </source>
</evidence>
<evidence type="ECO:0000256" key="1">
    <source>
        <dbReference type="ARBA" id="ARBA00005546"/>
    </source>
</evidence>
<dbReference type="SUPFAM" id="SSF143870">
    <property type="entry name" value="PF0523-like"/>
    <property type="match status" value="1"/>
</dbReference>
<reference evidence="2 3" key="1">
    <citation type="submission" date="2020-11" db="EMBL/GenBank/DDBJ databases">
        <title>Carbohydrate-dependent, anaerobic sulfur respiration: A novel catabolism in halophilic archaea.</title>
        <authorList>
            <person name="Sorokin D.Y."/>
            <person name="Messina E."/>
            <person name="Smedile F."/>
            <person name="La Cono V."/>
            <person name="Hallsworth J.E."/>
            <person name="Yakimov M.M."/>
        </authorList>
    </citation>
    <scope>NUCLEOTIDE SEQUENCE [LARGE SCALE GENOMIC DNA]</scope>
    <source>
        <strain evidence="2 3">HSR-Est</strain>
    </source>
</reference>
<dbReference type="RefSeq" id="WP_229120876.1">
    <property type="nucleotide sequence ID" value="NZ_CP064791.1"/>
</dbReference>
<dbReference type="NCBIfam" id="NF011465">
    <property type="entry name" value="PRK14886.1-1"/>
    <property type="match status" value="1"/>
</dbReference>
<proteinExistence type="inferred from homology"/>
<organism evidence="2 3">
    <name type="scientific">Halapricum desulfuricans</name>
    <dbReference type="NCBI Taxonomy" id="2841257"/>
    <lineage>
        <taxon>Archaea</taxon>
        <taxon>Methanobacteriati</taxon>
        <taxon>Methanobacteriota</taxon>
        <taxon>Stenosarchaea group</taxon>
        <taxon>Halobacteria</taxon>
        <taxon>Halobacteriales</taxon>
        <taxon>Haloarculaceae</taxon>
        <taxon>Halapricum</taxon>
    </lineage>
</organism>
<dbReference type="Gene3D" id="3.30.2380.10">
    <property type="entry name" value="CGI121/TPRKB"/>
    <property type="match status" value="1"/>
</dbReference>
<dbReference type="PIRSF" id="PIRSF022062">
    <property type="entry name" value="UCP022062"/>
    <property type="match status" value="1"/>
</dbReference>
<dbReference type="EMBL" id="CP064791">
    <property type="protein sequence ID" value="QSG15613.1"/>
    <property type="molecule type" value="Genomic_DNA"/>
</dbReference>
<dbReference type="InterPro" id="IPR013926">
    <property type="entry name" value="CGI121/TPRKB"/>
</dbReference>
<dbReference type="InterPro" id="IPR016799">
    <property type="entry name" value="UCP022062"/>
</dbReference>
<name>A0A897NXZ0_9EURY</name>
<evidence type="ECO:0000313" key="3">
    <source>
        <dbReference type="Proteomes" id="UP000663292"/>
    </source>
</evidence>
<accession>A0A897NXZ0</accession>
<dbReference type="Proteomes" id="UP000663292">
    <property type="component" value="Chromosome"/>
</dbReference>
<protein>
    <submittedName>
        <fullName evidence="2">Subunit of KEOPS complex (Cgi121BUD32KAE1)</fullName>
    </submittedName>
</protein>
<sequence length="178" mass="19574">MQLLEATVTVEDLDAFVAQLGEIGDEHGVAIQALDARYIVDREHLQRAVELADRAFERGDNIAEDRAVEILLYVAGTRQISRALELGVEPSGCPAVIVAHDRATETRSADEPDGSRERERAALESVRSLAAIEPAATLGGYDERRVREWFDITDAELRTGANRAAVVRERVALLVVEK</sequence>